<dbReference type="SUPFAM" id="SSF52047">
    <property type="entry name" value="RNI-like"/>
    <property type="match status" value="2"/>
</dbReference>
<dbReference type="FunFam" id="3.80.10.10:FF:000111">
    <property type="entry name" value="LRR receptor-like serine/threonine-protein kinase ERECTA"/>
    <property type="match status" value="1"/>
</dbReference>
<dbReference type="Pfam" id="PF00560">
    <property type="entry name" value="LRR_1"/>
    <property type="match status" value="6"/>
</dbReference>
<comment type="similarity">
    <text evidence="2">Belongs to the RLP family.</text>
</comment>
<dbReference type="FunFam" id="3.80.10.10:FF:000041">
    <property type="entry name" value="LRR receptor-like serine/threonine-protein kinase ERECTA"/>
    <property type="match status" value="2"/>
</dbReference>
<evidence type="ECO:0000313" key="13">
    <source>
        <dbReference type="EMBL" id="KAK7401432.1"/>
    </source>
</evidence>
<dbReference type="PANTHER" id="PTHR48061:SF2">
    <property type="entry name" value="RECEPTOR LIKE PROTEIN 30-LIKE"/>
    <property type="match status" value="1"/>
</dbReference>
<dbReference type="GO" id="GO:0005886">
    <property type="term" value="C:plasma membrane"/>
    <property type="evidence" value="ECO:0007669"/>
    <property type="project" value="UniProtKB-SubCell"/>
</dbReference>
<keyword evidence="14" id="KW-1185">Reference proteome</keyword>
<keyword evidence="7" id="KW-0677">Repeat</keyword>
<keyword evidence="10" id="KW-0675">Receptor</keyword>
<evidence type="ECO:0000313" key="14">
    <source>
        <dbReference type="Proteomes" id="UP001386955"/>
    </source>
</evidence>
<dbReference type="SMART" id="SM00369">
    <property type="entry name" value="LRR_TYP"/>
    <property type="match status" value="8"/>
</dbReference>
<proteinExistence type="inferred from homology"/>
<keyword evidence="3" id="KW-1003">Cell membrane</keyword>
<keyword evidence="9 12" id="KW-0472">Membrane</keyword>
<sequence length="988" mass="110746">MRSLRYLNLSNVSFEGQIPYEISHLRKMSILDLSTSFTSNHTLKLERPNIGMLMQNLTKITELYLDGVRVSAVGKEWCLSLSSLQKLQVLSMSSCNLSGPIDSSLSTLQSLSVLKLKFNNMSSSVPESFENLSSLTTLDLSSCGLTNVFPKGIFQIPKLKVIDLSYNQDLCGSLPNFRGGYLQFLNVGNTNFSGQLPSAISNLKHLSIVDVSNSQFCGTLPDSFSRLTQLVHLDLSFNNFTGSLPPLNMSKNLIYVSLLHSGFVGPIPSTYLKGLANLLILNLGDNFLNGKVTSSLLTHPSLQELTLSLNGFDDVLDEFSNASSSALKLVDLSGNKLQGTIPVSLFHLRKLDFLQLSLNQFNGTIQLDIFWRLPNLLSLGLSHNNLSVDATFNDDPNLSSYINKRRLLLASCKLKEFPTFLRDQSQLISLDLSNNQIQGIIPNWIWIFDFMLHLNLSNNFLTELQGPFENLTSKILVLDLHSNQLRGSIPIFTKYAGLLDYSSNRFSFIPPETSKYIHFAYFLSLSNNTFYGKIYEFFCGCSTLRMLDLSHNNFNGFIPECLIRSDTLRVLNLAGNKLSGHISDTFSSTCDLRFLDLNGNLLGGTIPNSLVNCKMLEAINLRNNLLSDIFPCFLKKVSTLRFLILRSNKLHGSIRCTHNSSNWEMLHVVDLASNNFTGTLPGMLLQSWIAMTGVKNKALKKPGNLFFDMYGFHDFVNYKDVLSLLNKVVVKNIAKMERGENLSVIEHMLSYIANVDQLHGTYLDSVIVVNKGMQMKLVKILAVLTSLDLSSNHFEGPIPEELTSFKALNVLNLSHNAFSRHIPSSFGNLTQLESLDLSNNSLSGEIPTQMASLCFLSVLNLSFNYLVGKILTGTQIQSFKADSFEGNEGLCGPPLTKNCDDGEKKGLPKPSFPILETLGLVEWNFLSLELGYICGFGLVILPLIYRKRWRLWYSKHLEDLLYKIFPQLDFVYENRGGQRYKILRWRHS</sequence>
<evidence type="ECO:0000256" key="10">
    <source>
        <dbReference type="ARBA" id="ARBA00023170"/>
    </source>
</evidence>
<dbReference type="Proteomes" id="UP001386955">
    <property type="component" value="Unassembled WGS sequence"/>
</dbReference>
<feature type="transmembrane region" description="Helical" evidence="12">
    <location>
        <begin position="923"/>
        <end position="945"/>
    </location>
</feature>
<evidence type="ECO:0000256" key="8">
    <source>
        <dbReference type="ARBA" id="ARBA00022989"/>
    </source>
</evidence>
<keyword evidence="5 12" id="KW-0812">Transmembrane</keyword>
<evidence type="ECO:0000256" key="12">
    <source>
        <dbReference type="SAM" id="Phobius"/>
    </source>
</evidence>
<gene>
    <name evidence="13" type="ORF">VNO78_12915</name>
</gene>
<evidence type="ECO:0000256" key="1">
    <source>
        <dbReference type="ARBA" id="ARBA00004251"/>
    </source>
</evidence>
<evidence type="ECO:0000256" key="2">
    <source>
        <dbReference type="ARBA" id="ARBA00009592"/>
    </source>
</evidence>
<dbReference type="PANTHER" id="PTHR48061">
    <property type="entry name" value="LEUCINE-RICH REPEAT RECEPTOR PROTEIN KINASE EMS1-LIKE-RELATED"/>
    <property type="match status" value="1"/>
</dbReference>
<dbReference type="Pfam" id="PF13855">
    <property type="entry name" value="LRR_8"/>
    <property type="match status" value="3"/>
</dbReference>
<dbReference type="Gene3D" id="3.80.10.10">
    <property type="entry name" value="Ribonuclease Inhibitor"/>
    <property type="match status" value="5"/>
</dbReference>
<evidence type="ECO:0000256" key="11">
    <source>
        <dbReference type="ARBA" id="ARBA00023180"/>
    </source>
</evidence>
<dbReference type="PRINTS" id="PR00019">
    <property type="entry name" value="LEURICHRPT"/>
</dbReference>
<dbReference type="EMBL" id="JAYMYS010000003">
    <property type="protein sequence ID" value="KAK7401432.1"/>
    <property type="molecule type" value="Genomic_DNA"/>
</dbReference>
<comment type="caution">
    <text evidence="13">The sequence shown here is derived from an EMBL/GenBank/DDBJ whole genome shotgun (WGS) entry which is preliminary data.</text>
</comment>
<evidence type="ECO:0000256" key="9">
    <source>
        <dbReference type="ARBA" id="ARBA00023136"/>
    </source>
</evidence>
<evidence type="ECO:0000256" key="3">
    <source>
        <dbReference type="ARBA" id="ARBA00022475"/>
    </source>
</evidence>
<evidence type="ECO:0000256" key="4">
    <source>
        <dbReference type="ARBA" id="ARBA00022614"/>
    </source>
</evidence>
<evidence type="ECO:0008006" key="15">
    <source>
        <dbReference type="Google" id="ProtNLM"/>
    </source>
</evidence>
<accession>A0AAN9SQJ7</accession>
<dbReference type="InterPro" id="IPR046956">
    <property type="entry name" value="RLP23-like"/>
</dbReference>
<dbReference type="InterPro" id="IPR001611">
    <property type="entry name" value="Leu-rich_rpt"/>
</dbReference>
<evidence type="ECO:0000256" key="6">
    <source>
        <dbReference type="ARBA" id="ARBA00022729"/>
    </source>
</evidence>
<protein>
    <recommendedName>
        <fullName evidence="15">Receptor-like protein 12</fullName>
    </recommendedName>
</protein>
<comment type="subcellular location">
    <subcellularLocation>
        <location evidence="1">Cell membrane</location>
        <topology evidence="1">Single-pass type I membrane protein</topology>
    </subcellularLocation>
</comment>
<organism evidence="13 14">
    <name type="scientific">Psophocarpus tetragonolobus</name>
    <name type="common">Winged bean</name>
    <name type="synonym">Dolichos tetragonolobus</name>
    <dbReference type="NCBI Taxonomy" id="3891"/>
    <lineage>
        <taxon>Eukaryota</taxon>
        <taxon>Viridiplantae</taxon>
        <taxon>Streptophyta</taxon>
        <taxon>Embryophyta</taxon>
        <taxon>Tracheophyta</taxon>
        <taxon>Spermatophyta</taxon>
        <taxon>Magnoliopsida</taxon>
        <taxon>eudicotyledons</taxon>
        <taxon>Gunneridae</taxon>
        <taxon>Pentapetalae</taxon>
        <taxon>rosids</taxon>
        <taxon>fabids</taxon>
        <taxon>Fabales</taxon>
        <taxon>Fabaceae</taxon>
        <taxon>Papilionoideae</taxon>
        <taxon>50 kb inversion clade</taxon>
        <taxon>NPAAA clade</taxon>
        <taxon>indigoferoid/millettioid clade</taxon>
        <taxon>Phaseoleae</taxon>
        <taxon>Psophocarpus</taxon>
    </lineage>
</organism>
<dbReference type="AlphaFoldDB" id="A0AAN9SQJ7"/>
<keyword evidence="11" id="KW-0325">Glycoprotein</keyword>
<name>A0AAN9SQJ7_PSOTE</name>
<keyword evidence="8 12" id="KW-1133">Transmembrane helix</keyword>
<keyword evidence="6" id="KW-0732">Signal</keyword>
<dbReference type="SUPFAM" id="SSF52058">
    <property type="entry name" value="L domain-like"/>
    <property type="match status" value="1"/>
</dbReference>
<dbReference type="InterPro" id="IPR032675">
    <property type="entry name" value="LRR_dom_sf"/>
</dbReference>
<reference evidence="13 14" key="1">
    <citation type="submission" date="2024-01" db="EMBL/GenBank/DDBJ databases">
        <title>The genomes of 5 underutilized Papilionoideae crops provide insights into root nodulation and disease resistanc.</title>
        <authorList>
            <person name="Jiang F."/>
        </authorList>
    </citation>
    <scope>NUCLEOTIDE SEQUENCE [LARGE SCALE GENOMIC DNA]</scope>
    <source>
        <strain evidence="13">DUOXIRENSHENG_FW03</strain>
        <tissue evidence="13">Leaves</tissue>
    </source>
</reference>
<evidence type="ECO:0000256" key="7">
    <source>
        <dbReference type="ARBA" id="ARBA00022737"/>
    </source>
</evidence>
<dbReference type="InterPro" id="IPR003591">
    <property type="entry name" value="Leu-rich_rpt_typical-subtyp"/>
</dbReference>
<keyword evidence="4" id="KW-0433">Leucine-rich repeat</keyword>
<evidence type="ECO:0000256" key="5">
    <source>
        <dbReference type="ARBA" id="ARBA00022692"/>
    </source>
</evidence>